<evidence type="ECO:0000313" key="2">
    <source>
        <dbReference type="Proteomes" id="UP000821865"/>
    </source>
</evidence>
<reference evidence="1" key="1">
    <citation type="submission" date="2020-05" db="EMBL/GenBank/DDBJ databases">
        <title>Large-scale comparative analyses of tick genomes elucidate their genetic diversity and vector capacities.</title>
        <authorList>
            <person name="Jia N."/>
            <person name="Wang J."/>
            <person name="Shi W."/>
            <person name="Du L."/>
            <person name="Sun Y."/>
            <person name="Zhan W."/>
            <person name="Jiang J."/>
            <person name="Wang Q."/>
            <person name="Zhang B."/>
            <person name="Ji P."/>
            <person name="Sakyi L.B."/>
            <person name="Cui X."/>
            <person name="Yuan T."/>
            <person name="Jiang B."/>
            <person name="Yang W."/>
            <person name="Lam T.T.-Y."/>
            <person name="Chang Q."/>
            <person name="Ding S."/>
            <person name="Wang X."/>
            <person name="Zhu J."/>
            <person name="Ruan X."/>
            <person name="Zhao L."/>
            <person name="Wei J."/>
            <person name="Que T."/>
            <person name="Du C."/>
            <person name="Cheng J."/>
            <person name="Dai P."/>
            <person name="Han X."/>
            <person name="Huang E."/>
            <person name="Gao Y."/>
            <person name="Liu J."/>
            <person name="Shao H."/>
            <person name="Ye R."/>
            <person name="Li L."/>
            <person name="Wei W."/>
            <person name="Wang X."/>
            <person name="Wang C."/>
            <person name="Yang T."/>
            <person name="Huo Q."/>
            <person name="Li W."/>
            <person name="Guo W."/>
            <person name="Chen H."/>
            <person name="Zhou L."/>
            <person name="Ni X."/>
            <person name="Tian J."/>
            <person name="Zhou Y."/>
            <person name="Sheng Y."/>
            <person name="Liu T."/>
            <person name="Pan Y."/>
            <person name="Xia L."/>
            <person name="Li J."/>
            <person name="Zhao F."/>
            <person name="Cao W."/>
        </authorList>
    </citation>
    <scope>NUCLEOTIDE SEQUENCE</scope>
    <source>
        <strain evidence="1">Dsil-2018</strain>
    </source>
</reference>
<dbReference type="EMBL" id="CM023474">
    <property type="protein sequence ID" value="KAH7949426.1"/>
    <property type="molecule type" value="Genomic_DNA"/>
</dbReference>
<accession>A0ACB8CQS8</accession>
<gene>
    <name evidence="1" type="ORF">HPB49_009623</name>
</gene>
<sequence>MNRVIRASRMPPLPQDIKIVLRSKGGLKIQKIGPTSVSKALMGAVELNPEPTTEDIICPNIRQNIMVASTPFRENAEKYAYVRALRIAGKEYAVSAYETAPSDTSKGVIR</sequence>
<comment type="caution">
    <text evidence="1">The sequence shown here is derived from an EMBL/GenBank/DDBJ whole genome shotgun (WGS) entry which is preliminary data.</text>
</comment>
<keyword evidence="2" id="KW-1185">Reference proteome</keyword>
<protein>
    <submittedName>
        <fullName evidence="1">Uncharacterized protein</fullName>
    </submittedName>
</protein>
<dbReference type="Proteomes" id="UP000821865">
    <property type="component" value="Chromosome 5"/>
</dbReference>
<organism evidence="1 2">
    <name type="scientific">Dermacentor silvarum</name>
    <name type="common">Tick</name>
    <dbReference type="NCBI Taxonomy" id="543639"/>
    <lineage>
        <taxon>Eukaryota</taxon>
        <taxon>Metazoa</taxon>
        <taxon>Ecdysozoa</taxon>
        <taxon>Arthropoda</taxon>
        <taxon>Chelicerata</taxon>
        <taxon>Arachnida</taxon>
        <taxon>Acari</taxon>
        <taxon>Parasitiformes</taxon>
        <taxon>Ixodida</taxon>
        <taxon>Ixodoidea</taxon>
        <taxon>Ixodidae</taxon>
        <taxon>Rhipicephalinae</taxon>
        <taxon>Dermacentor</taxon>
    </lineage>
</organism>
<evidence type="ECO:0000313" key="1">
    <source>
        <dbReference type="EMBL" id="KAH7949426.1"/>
    </source>
</evidence>
<proteinExistence type="predicted"/>
<name>A0ACB8CQS8_DERSI</name>